<dbReference type="Proteomes" id="UP001501556">
    <property type="component" value="Unassembled WGS sequence"/>
</dbReference>
<evidence type="ECO:0008006" key="3">
    <source>
        <dbReference type="Google" id="ProtNLM"/>
    </source>
</evidence>
<reference evidence="2" key="1">
    <citation type="journal article" date="2019" name="Int. J. Syst. Evol. Microbiol.">
        <title>The Global Catalogue of Microorganisms (GCM) 10K type strain sequencing project: providing services to taxonomists for standard genome sequencing and annotation.</title>
        <authorList>
            <consortium name="The Broad Institute Genomics Platform"/>
            <consortium name="The Broad Institute Genome Sequencing Center for Infectious Disease"/>
            <person name="Wu L."/>
            <person name="Ma J."/>
        </authorList>
    </citation>
    <scope>NUCLEOTIDE SEQUENCE [LARGE SCALE GENOMIC DNA]</scope>
    <source>
        <strain evidence="2">JCM 17217</strain>
    </source>
</reference>
<evidence type="ECO:0000313" key="1">
    <source>
        <dbReference type="EMBL" id="GAA3989080.1"/>
    </source>
</evidence>
<dbReference type="SUPFAM" id="SSF63829">
    <property type="entry name" value="Calcium-dependent phosphotriesterase"/>
    <property type="match status" value="1"/>
</dbReference>
<protein>
    <recommendedName>
        <fullName evidence="3">Beta-propeller repeat-containing protein</fullName>
    </recommendedName>
</protein>
<evidence type="ECO:0000313" key="2">
    <source>
        <dbReference type="Proteomes" id="UP001501556"/>
    </source>
</evidence>
<proteinExistence type="predicted"/>
<name>A0ABP7QWF6_9BACT</name>
<organism evidence="1 2">
    <name type="scientific">Hymenobacter antarcticus</name>
    <dbReference type="NCBI Taxonomy" id="486270"/>
    <lineage>
        <taxon>Bacteria</taxon>
        <taxon>Pseudomonadati</taxon>
        <taxon>Bacteroidota</taxon>
        <taxon>Cytophagia</taxon>
        <taxon>Cytophagales</taxon>
        <taxon>Hymenobacteraceae</taxon>
        <taxon>Hymenobacter</taxon>
    </lineage>
</organism>
<sequence>MFITPALRAQQATEAWATRYDSPGSANDMATAVVVDNAGNSYVTGNSSDNGAGASKWVTAKYSPAGQQLWVREYSGARASAIAVDNAGGVYVTGTSNAGPVTVRYDAATGAQSWLSTYNGPANATALAVDNVGGVYITGQSSTSAGSSDYITVRYAAATGAQSWVSTYNGPDNGNDYASAIAVDNAGGVYVTGTSYGTTTWTDYATVRYAAATGTQSWASRYNGPVSQYDYGRAIAVDNAGGVYVTGTNYNFKNVDYATVRYAAATGAQSWVSRYDGAGNDQVAAIAVDNAGGVYVTGSSSSTTSIPATDYATVRYAAATGAQSWASRYNGPANGADFAQALAVDNAGGVYVTGTSYNGAESDYATLRYAATDGAVVWTKLKAGLKGLAMGLAVDNSGNVLVTGYAQDPVTNYDFLTVKYSQAVPGGSTFAFYRAINLNGPALTLDGNAWAGSTAPHYSTNGIAFQNQSVALIPATDAARTGMIRTAVYSPNLRVTLSAVPAGTYQVYAYVWEDNNAEVYSLHVNGHVVQRNYNSGPAGTWARLGPYTVTLAATGSVQLTTTGGWANFSGIEFWKRQTATPPANNFHDSPSQPFVTDQIQAYPNPSADGRFHLLLPAALQGEVTYRLLSAVGKQVKAGTLSVSATGTAELDFSPQLNELNGCYLQLKGAQGQACLKLLSY</sequence>
<dbReference type="PANTHER" id="PTHR35580">
    <property type="entry name" value="CELL SURFACE GLYCOPROTEIN (S-LAYER PROTEIN)-LIKE PROTEIN"/>
    <property type="match status" value="1"/>
</dbReference>
<comment type="caution">
    <text evidence="1">The sequence shown here is derived from an EMBL/GenBank/DDBJ whole genome shotgun (WGS) entry which is preliminary data.</text>
</comment>
<dbReference type="InterPro" id="IPR052918">
    <property type="entry name" value="Motility_Chemotaxis_Reg"/>
</dbReference>
<keyword evidence="2" id="KW-1185">Reference proteome</keyword>
<dbReference type="InterPro" id="IPR010620">
    <property type="entry name" value="SBBP_repeat"/>
</dbReference>
<dbReference type="InterPro" id="IPR011042">
    <property type="entry name" value="6-blade_b-propeller_TolB-like"/>
</dbReference>
<dbReference type="SUPFAM" id="SSF101898">
    <property type="entry name" value="NHL repeat"/>
    <property type="match status" value="1"/>
</dbReference>
<dbReference type="Pfam" id="PF06739">
    <property type="entry name" value="SBBP"/>
    <property type="match status" value="1"/>
</dbReference>
<dbReference type="EMBL" id="BAABDI010000035">
    <property type="protein sequence ID" value="GAA3989080.1"/>
    <property type="molecule type" value="Genomic_DNA"/>
</dbReference>
<accession>A0ABP7QWF6</accession>
<dbReference type="PANTHER" id="PTHR35580:SF1">
    <property type="entry name" value="PHYTASE-LIKE DOMAIN-CONTAINING PROTEIN"/>
    <property type="match status" value="1"/>
</dbReference>
<gene>
    <name evidence="1" type="ORF">GCM10022407_37060</name>
</gene>
<dbReference type="Gene3D" id="2.120.10.30">
    <property type="entry name" value="TolB, C-terminal domain"/>
    <property type="match status" value="1"/>
</dbReference>